<comment type="caution">
    <text evidence="1">The sequence shown here is derived from an EMBL/GenBank/DDBJ whole genome shotgun (WGS) entry which is preliminary data.</text>
</comment>
<gene>
    <name evidence="1" type="ORF">ACFFH7_35640</name>
</gene>
<protein>
    <recommendedName>
        <fullName evidence="3">JAB domain-containing protein</fullName>
    </recommendedName>
</protein>
<name>A0ABV6N2Y3_9PSEU</name>
<reference evidence="1 2" key="1">
    <citation type="submission" date="2024-09" db="EMBL/GenBank/DDBJ databases">
        <authorList>
            <person name="Sun Q."/>
            <person name="Mori K."/>
        </authorList>
    </citation>
    <scope>NUCLEOTIDE SEQUENCE [LARGE SCALE GENOMIC DNA]</scope>
    <source>
        <strain evidence="1 2">TBRC 1432</strain>
    </source>
</reference>
<dbReference type="Proteomes" id="UP001589810">
    <property type="component" value="Unassembled WGS sequence"/>
</dbReference>
<accession>A0ABV6N2Y3</accession>
<dbReference type="EMBL" id="JBHLUD010000013">
    <property type="protein sequence ID" value="MFC0546889.1"/>
    <property type="molecule type" value="Genomic_DNA"/>
</dbReference>
<organism evidence="1 2">
    <name type="scientific">Kutzneria chonburiensis</name>
    <dbReference type="NCBI Taxonomy" id="1483604"/>
    <lineage>
        <taxon>Bacteria</taxon>
        <taxon>Bacillati</taxon>
        <taxon>Actinomycetota</taxon>
        <taxon>Actinomycetes</taxon>
        <taxon>Pseudonocardiales</taxon>
        <taxon>Pseudonocardiaceae</taxon>
        <taxon>Kutzneria</taxon>
    </lineage>
</organism>
<evidence type="ECO:0000313" key="1">
    <source>
        <dbReference type="EMBL" id="MFC0546889.1"/>
    </source>
</evidence>
<evidence type="ECO:0008006" key="3">
    <source>
        <dbReference type="Google" id="ProtNLM"/>
    </source>
</evidence>
<evidence type="ECO:0000313" key="2">
    <source>
        <dbReference type="Proteomes" id="UP001589810"/>
    </source>
</evidence>
<sequence>MTTHNASDEAKQAVGVHVFFSSEEAYGASQCLDEIQDGDVLYVPTEGIVGILVGAWPVAVTDQAGEFHPLHESITDQAAYWASQSGGQYEESFRVALAVIPPVMDAPAESAAVLYYQSPGTRVPLSVQRQTADARQYCAAYGWSLIGEFHDHGQLPKADVRPSWADFVFTVAAGAVGLAVLDRKPVDINEWIGLTKACALHDVALYVADGDRNYQLTGNFGRYLEITTERAVGDVTAAEPPGDGGKNRASSNGPLTACPYACGFDGTPSDVDDHVTYLVSMGDADHQTLPGSARGGRA</sequence>
<proteinExistence type="predicted"/>
<keyword evidence="2" id="KW-1185">Reference proteome</keyword>
<dbReference type="RefSeq" id="WP_379794434.1">
    <property type="nucleotide sequence ID" value="NZ_JBHLUD010000013.1"/>
</dbReference>